<dbReference type="SUPFAM" id="SSF56176">
    <property type="entry name" value="FAD-binding/transporter-associated domain-like"/>
    <property type="match status" value="1"/>
</dbReference>
<dbReference type="AlphaFoldDB" id="A0AAP0IHD2"/>
<proteinExistence type="inferred from homology"/>
<evidence type="ECO:0000256" key="1">
    <source>
        <dbReference type="ARBA" id="ARBA00001974"/>
    </source>
</evidence>
<keyword evidence="5" id="KW-0274">FAD</keyword>
<dbReference type="Gene3D" id="3.30.465.10">
    <property type="match status" value="1"/>
</dbReference>
<keyword evidence="7" id="KW-0325">Glycoprotein</keyword>
<dbReference type="PANTHER" id="PTHR32448">
    <property type="entry name" value="OS08G0158400 PROTEIN"/>
    <property type="match status" value="1"/>
</dbReference>
<dbReference type="FunFam" id="3.30.43.10:FF:000004">
    <property type="entry name" value="Berberine bridge enzyme-like 15"/>
    <property type="match status" value="1"/>
</dbReference>
<protein>
    <recommendedName>
        <fullName evidence="9">FAD-binding PCMH-type domain-containing protein</fullName>
    </recommendedName>
</protein>
<evidence type="ECO:0000256" key="4">
    <source>
        <dbReference type="ARBA" id="ARBA00022729"/>
    </source>
</evidence>
<evidence type="ECO:0000313" key="10">
    <source>
        <dbReference type="EMBL" id="KAK9115170.1"/>
    </source>
</evidence>
<dbReference type="InterPro" id="IPR016166">
    <property type="entry name" value="FAD-bd_PCMH"/>
</dbReference>
<dbReference type="PROSITE" id="PS51387">
    <property type="entry name" value="FAD_PCMH"/>
    <property type="match status" value="1"/>
</dbReference>
<dbReference type="InterPro" id="IPR016169">
    <property type="entry name" value="FAD-bd_PCMH_sub2"/>
</dbReference>
<comment type="caution">
    <text evidence="10">The sequence shown here is derived from an EMBL/GenBank/DDBJ whole genome shotgun (WGS) entry which is preliminary data.</text>
</comment>
<accession>A0AAP0IHD2</accession>
<dbReference type="GO" id="GO:0016491">
    <property type="term" value="F:oxidoreductase activity"/>
    <property type="evidence" value="ECO:0007669"/>
    <property type="project" value="InterPro"/>
</dbReference>
<dbReference type="EMBL" id="JBBNAF010000009">
    <property type="protein sequence ID" value="KAK9115170.1"/>
    <property type="molecule type" value="Genomic_DNA"/>
</dbReference>
<keyword evidence="6" id="KW-1015">Disulfide bond</keyword>
<evidence type="ECO:0000256" key="2">
    <source>
        <dbReference type="ARBA" id="ARBA00005466"/>
    </source>
</evidence>
<name>A0AAP0IHD2_9MAGN</name>
<comment type="cofactor">
    <cofactor evidence="1">
        <name>FAD</name>
        <dbReference type="ChEBI" id="CHEBI:57692"/>
    </cofactor>
</comment>
<gene>
    <name evidence="10" type="ORF">Syun_021967</name>
</gene>
<evidence type="ECO:0000256" key="5">
    <source>
        <dbReference type="ARBA" id="ARBA00022827"/>
    </source>
</evidence>
<dbReference type="Pfam" id="PF01565">
    <property type="entry name" value="FAD_binding_4"/>
    <property type="match status" value="1"/>
</dbReference>
<reference evidence="10 11" key="1">
    <citation type="submission" date="2024-01" db="EMBL/GenBank/DDBJ databases">
        <title>Genome assemblies of Stephania.</title>
        <authorList>
            <person name="Yang L."/>
        </authorList>
    </citation>
    <scope>NUCLEOTIDE SEQUENCE [LARGE SCALE GENOMIC DNA]</scope>
    <source>
        <strain evidence="10">YNDBR</strain>
        <tissue evidence="10">Leaf</tissue>
    </source>
</reference>
<dbReference type="Gene3D" id="3.30.43.10">
    <property type="entry name" value="Uridine Diphospho-n-acetylenolpyruvylglucosamine Reductase, domain 2"/>
    <property type="match status" value="1"/>
</dbReference>
<keyword evidence="3" id="KW-0285">Flavoprotein</keyword>
<keyword evidence="4 8" id="KW-0732">Signal</keyword>
<dbReference type="InterPro" id="IPR006094">
    <property type="entry name" value="Oxid_FAD_bind_N"/>
</dbReference>
<dbReference type="InterPro" id="IPR012951">
    <property type="entry name" value="BBE"/>
</dbReference>
<evidence type="ECO:0000256" key="6">
    <source>
        <dbReference type="ARBA" id="ARBA00023157"/>
    </source>
</evidence>
<organism evidence="10 11">
    <name type="scientific">Stephania yunnanensis</name>
    <dbReference type="NCBI Taxonomy" id="152371"/>
    <lineage>
        <taxon>Eukaryota</taxon>
        <taxon>Viridiplantae</taxon>
        <taxon>Streptophyta</taxon>
        <taxon>Embryophyta</taxon>
        <taxon>Tracheophyta</taxon>
        <taxon>Spermatophyta</taxon>
        <taxon>Magnoliopsida</taxon>
        <taxon>Ranunculales</taxon>
        <taxon>Menispermaceae</taxon>
        <taxon>Menispermoideae</taxon>
        <taxon>Cissampelideae</taxon>
        <taxon>Stephania</taxon>
    </lineage>
</organism>
<evidence type="ECO:0000256" key="7">
    <source>
        <dbReference type="ARBA" id="ARBA00023180"/>
    </source>
</evidence>
<dbReference type="InterPro" id="IPR016167">
    <property type="entry name" value="FAD-bd_PCMH_sub1"/>
</dbReference>
<dbReference type="Pfam" id="PF08031">
    <property type="entry name" value="BBE"/>
    <property type="match status" value="1"/>
</dbReference>
<comment type="similarity">
    <text evidence="2">Belongs to the oxygen-dependent FAD-linked oxidoreductase family.</text>
</comment>
<feature type="domain" description="FAD-binding PCMH-type" evidence="9">
    <location>
        <begin position="64"/>
        <end position="238"/>
    </location>
</feature>
<dbReference type="Proteomes" id="UP001420932">
    <property type="component" value="Unassembled WGS sequence"/>
</dbReference>
<dbReference type="GO" id="GO:0071949">
    <property type="term" value="F:FAD binding"/>
    <property type="evidence" value="ECO:0007669"/>
    <property type="project" value="InterPro"/>
</dbReference>
<feature type="signal peptide" evidence="8">
    <location>
        <begin position="1"/>
        <end position="19"/>
    </location>
</feature>
<evidence type="ECO:0000256" key="8">
    <source>
        <dbReference type="SAM" id="SignalP"/>
    </source>
</evidence>
<dbReference type="Gene3D" id="3.40.462.20">
    <property type="match status" value="1"/>
</dbReference>
<sequence length="521" mass="58042">MFFFFYALLLSISCFPSIAVNENFLQCLSVQSSQTILPVYTPINTSFSSVLETSAKNLRFLTPTTPKPRLIITPLEESHVKAAVLCCRQHGLQMRVRSGGHDYEGLSYVSHVPFVIVDLINFRSVNVDIEGGTAWVEAGVTVGEAYYRIAQKNPTLAIPAALCPTVGVGGQFSGGGYGSLMRKYGLAGDNIVDARLVNAKGEILNRESMGEDLFWAIRGGGGGSFGVILSWKIKLVPVPATVTGFTVARTLEQNATSLIHKWQSFAAKVHEDLFMRVIISKASGNSKQTILALFQTMFLGGTDRLLSIMKQSFPELGLKPEECTEMTWLQSVAYVANLPMTNGSVDVLLDRNQPSKNKFKAKSDYVTEAIPETGLVGIWERFFEVESPVMIFTPYGGKMDEFSESAIPFPHRAGTMYKIQHLVTWTGGVAESRKHRDWISKLYSYMTPYVSKSPRAAYVNYRDLDLGETKANMNNTESYLRAKVWGAKYFKKNFDRLVQVKTKFDPENFFRHEQSIPVLPS</sequence>
<feature type="chain" id="PRO_5042986903" description="FAD-binding PCMH-type domain-containing protein" evidence="8">
    <location>
        <begin position="20"/>
        <end position="521"/>
    </location>
</feature>
<evidence type="ECO:0000259" key="9">
    <source>
        <dbReference type="PROSITE" id="PS51387"/>
    </source>
</evidence>
<keyword evidence="11" id="KW-1185">Reference proteome</keyword>
<evidence type="ECO:0000313" key="11">
    <source>
        <dbReference type="Proteomes" id="UP001420932"/>
    </source>
</evidence>
<evidence type="ECO:0000256" key="3">
    <source>
        <dbReference type="ARBA" id="ARBA00022630"/>
    </source>
</evidence>
<dbReference type="InterPro" id="IPR036318">
    <property type="entry name" value="FAD-bd_PCMH-like_sf"/>
</dbReference>